<evidence type="ECO:0000313" key="3">
    <source>
        <dbReference type="Proteomes" id="UP000185725"/>
    </source>
</evidence>
<dbReference type="EMBL" id="UFVS01000001">
    <property type="protein sequence ID" value="SUX42286.1"/>
    <property type="molecule type" value="Genomic_DNA"/>
</dbReference>
<organism evidence="2 4">
    <name type="scientific">Chryseobacterium indoltheticum</name>
    <dbReference type="NCBI Taxonomy" id="254"/>
    <lineage>
        <taxon>Bacteria</taxon>
        <taxon>Pseudomonadati</taxon>
        <taxon>Bacteroidota</taxon>
        <taxon>Flavobacteriia</taxon>
        <taxon>Flavobacteriales</taxon>
        <taxon>Weeksellaceae</taxon>
        <taxon>Chryseobacterium group</taxon>
        <taxon>Chryseobacterium</taxon>
    </lineage>
</organism>
<dbReference type="EMBL" id="FTMF01000008">
    <property type="protein sequence ID" value="SIQ79709.1"/>
    <property type="molecule type" value="Genomic_DNA"/>
</dbReference>
<dbReference type="Proteomes" id="UP000185725">
    <property type="component" value="Unassembled WGS sequence"/>
</dbReference>
<keyword evidence="3" id="KW-1185">Reference proteome</keyword>
<protein>
    <submittedName>
        <fullName evidence="2">Uncharacterized protein</fullName>
    </submittedName>
</protein>
<evidence type="ECO:0000313" key="4">
    <source>
        <dbReference type="Proteomes" id="UP000255231"/>
    </source>
</evidence>
<dbReference type="OrthoDB" id="1218225at2"/>
<name>A0A381F6V7_9FLAO</name>
<reference evidence="1 3" key="1">
    <citation type="submission" date="2017-01" db="EMBL/GenBank/DDBJ databases">
        <authorList>
            <person name="Varghese N."/>
            <person name="Submissions S."/>
        </authorList>
    </citation>
    <scope>NUCLEOTIDE SEQUENCE [LARGE SCALE GENOMIC DNA]</scope>
    <source>
        <strain evidence="1 3">ATCC 27950</strain>
    </source>
</reference>
<dbReference type="KEGG" id="cil:EG358_02500"/>
<evidence type="ECO:0000313" key="1">
    <source>
        <dbReference type="EMBL" id="SIQ79709.1"/>
    </source>
</evidence>
<evidence type="ECO:0000313" key="2">
    <source>
        <dbReference type="EMBL" id="SUX42286.1"/>
    </source>
</evidence>
<sequence length="87" mass="10181">MAAFFINCITNCIYSPEKVSRALIDLLEIFSIGGQKLKKFADDLWKKIAEWFVKNKKLVEGWTNKIKKYLSKDGKTEEFFTKIDKKV</sequence>
<dbReference type="RefSeq" id="WP_076561308.1">
    <property type="nucleotide sequence ID" value="NZ_CP033929.1"/>
</dbReference>
<proteinExistence type="predicted"/>
<dbReference type="Proteomes" id="UP000255231">
    <property type="component" value="Unassembled WGS sequence"/>
</dbReference>
<dbReference type="AlphaFoldDB" id="A0A381F6V7"/>
<accession>A0A381F6V7</accession>
<gene>
    <name evidence="2" type="ORF">NCTC13560_01103</name>
    <name evidence="1" type="ORF">SAMN05421682_108168</name>
</gene>
<dbReference type="GeneID" id="303672556"/>
<reference evidence="2 4" key="2">
    <citation type="submission" date="2018-06" db="EMBL/GenBank/DDBJ databases">
        <authorList>
            <consortium name="Pathogen Informatics"/>
            <person name="Doyle S."/>
        </authorList>
    </citation>
    <scope>NUCLEOTIDE SEQUENCE [LARGE SCALE GENOMIC DNA]</scope>
    <source>
        <strain evidence="2 4">NCTC13560</strain>
    </source>
</reference>